<name>A0A1I4CXW7_9HYPH</name>
<keyword evidence="3" id="KW-1185">Reference proteome</keyword>
<dbReference type="RefSeq" id="WP_091686528.1">
    <property type="nucleotide sequence ID" value="NZ_FOSN01000032.1"/>
</dbReference>
<dbReference type="Gene3D" id="1.20.1260.10">
    <property type="match status" value="1"/>
</dbReference>
<dbReference type="InterPro" id="IPR003251">
    <property type="entry name" value="Rr_diiron-bd_dom"/>
</dbReference>
<evidence type="ECO:0000313" key="3">
    <source>
        <dbReference type="Proteomes" id="UP000198755"/>
    </source>
</evidence>
<dbReference type="Pfam" id="PF02915">
    <property type="entry name" value="Rubrerythrin"/>
    <property type="match status" value="1"/>
</dbReference>
<dbReference type="SUPFAM" id="SSF47240">
    <property type="entry name" value="Ferritin-like"/>
    <property type="match status" value="1"/>
</dbReference>
<proteinExistence type="predicted"/>
<evidence type="ECO:0000259" key="1">
    <source>
        <dbReference type="Pfam" id="PF02915"/>
    </source>
</evidence>
<protein>
    <submittedName>
        <fullName evidence="2">Rubrerythrin</fullName>
    </submittedName>
</protein>
<reference evidence="2 3" key="1">
    <citation type="submission" date="2016-10" db="EMBL/GenBank/DDBJ databases">
        <authorList>
            <person name="de Groot N.N."/>
        </authorList>
    </citation>
    <scope>NUCLEOTIDE SEQUENCE [LARGE SCALE GENOMIC DNA]</scope>
    <source>
        <strain evidence="2 3">NE2</strain>
    </source>
</reference>
<dbReference type="OrthoDB" id="5765875at2"/>
<dbReference type="AlphaFoldDB" id="A0A1I4CXW7"/>
<dbReference type="Proteomes" id="UP000198755">
    <property type="component" value="Unassembled WGS sequence"/>
</dbReference>
<sequence length="159" mass="17810">MQTVEEFLAYSIHLEREAATRFGQLADAMESCGNREVGKLFRRLSDYSRLHLADAQARSGFREIPVIKIDEFVWPGLESPETAAIWAADPLIGREQALEIALDAETAGFEYYKHILEATDDPEIKALAKEFVAEESGHVAELQKWLAAHRAGQALPVDR</sequence>
<feature type="domain" description="Rubrerythrin diiron-binding" evidence="1">
    <location>
        <begin position="6"/>
        <end position="144"/>
    </location>
</feature>
<dbReference type="InterPro" id="IPR012347">
    <property type="entry name" value="Ferritin-like"/>
</dbReference>
<gene>
    <name evidence="2" type="ORF">SAMN05444581_1328</name>
</gene>
<dbReference type="GO" id="GO:0016491">
    <property type="term" value="F:oxidoreductase activity"/>
    <property type="evidence" value="ECO:0007669"/>
    <property type="project" value="InterPro"/>
</dbReference>
<dbReference type="STRING" id="1612308.SAMN05444581_1328"/>
<dbReference type="GO" id="GO:0046872">
    <property type="term" value="F:metal ion binding"/>
    <property type="evidence" value="ECO:0007669"/>
    <property type="project" value="InterPro"/>
</dbReference>
<dbReference type="InterPro" id="IPR009078">
    <property type="entry name" value="Ferritin-like_SF"/>
</dbReference>
<organism evidence="2 3">
    <name type="scientific">Methylocapsa palsarum</name>
    <dbReference type="NCBI Taxonomy" id="1612308"/>
    <lineage>
        <taxon>Bacteria</taxon>
        <taxon>Pseudomonadati</taxon>
        <taxon>Pseudomonadota</taxon>
        <taxon>Alphaproteobacteria</taxon>
        <taxon>Hyphomicrobiales</taxon>
        <taxon>Beijerinckiaceae</taxon>
        <taxon>Methylocapsa</taxon>
    </lineage>
</organism>
<evidence type="ECO:0000313" key="2">
    <source>
        <dbReference type="EMBL" id="SFK86144.1"/>
    </source>
</evidence>
<accession>A0A1I4CXW7</accession>
<dbReference type="EMBL" id="FOSN01000032">
    <property type="protein sequence ID" value="SFK86144.1"/>
    <property type="molecule type" value="Genomic_DNA"/>
</dbReference>
<dbReference type="CDD" id="cd01045">
    <property type="entry name" value="Ferritin_like_AB"/>
    <property type="match status" value="1"/>
</dbReference>